<reference evidence="2" key="1">
    <citation type="submission" date="2021-09" db="EMBL/GenBank/DDBJ databases">
        <authorList>
            <consortium name="AG Swart"/>
            <person name="Singh M."/>
            <person name="Singh A."/>
            <person name="Seah K."/>
            <person name="Emmerich C."/>
        </authorList>
    </citation>
    <scope>NUCLEOTIDE SEQUENCE</scope>
    <source>
        <strain evidence="2">ATCC30299</strain>
    </source>
</reference>
<dbReference type="SUPFAM" id="SSF54236">
    <property type="entry name" value="Ubiquitin-like"/>
    <property type="match status" value="1"/>
</dbReference>
<dbReference type="SUPFAM" id="SSF54160">
    <property type="entry name" value="Chromo domain-like"/>
    <property type="match status" value="1"/>
</dbReference>
<dbReference type="InterPro" id="IPR025995">
    <property type="entry name" value="Tudor-knot"/>
</dbReference>
<dbReference type="GO" id="GO:0036503">
    <property type="term" value="P:ERAD pathway"/>
    <property type="evidence" value="ECO:0007669"/>
    <property type="project" value="TreeGrafter"/>
</dbReference>
<dbReference type="EMBL" id="CAJZBQ010000035">
    <property type="protein sequence ID" value="CAG9324093.1"/>
    <property type="molecule type" value="Genomic_DNA"/>
</dbReference>
<dbReference type="GO" id="GO:0051787">
    <property type="term" value="F:misfolded protein binding"/>
    <property type="evidence" value="ECO:0007669"/>
    <property type="project" value="TreeGrafter"/>
</dbReference>
<evidence type="ECO:0000259" key="1">
    <source>
        <dbReference type="PROSITE" id="PS50053"/>
    </source>
</evidence>
<comment type="caution">
    <text evidence="2">The sequence shown here is derived from an EMBL/GenBank/DDBJ whole genome shotgun (WGS) entry which is preliminary data.</text>
</comment>
<dbReference type="Pfam" id="PF00240">
    <property type="entry name" value="ubiquitin"/>
    <property type="match status" value="1"/>
</dbReference>
<dbReference type="AlphaFoldDB" id="A0AAU9JEB9"/>
<proteinExistence type="predicted"/>
<evidence type="ECO:0000313" key="2">
    <source>
        <dbReference type="EMBL" id="CAG9324093.1"/>
    </source>
</evidence>
<feature type="domain" description="Ubiquitin-like" evidence="1">
    <location>
        <begin position="5"/>
        <end position="74"/>
    </location>
</feature>
<dbReference type="GO" id="GO:0071818">
    <property type="term" value="C:BAT3 complex"/>
    <property type="evidence" value="ECO:0007669"/>
    <property type="project" value="TreeGrafter"/>
</dbReference>
<dbReference type="Pfam" id="PF11717">
    <property type="entry name" value="Tudor-knot"/>
    <property type="match status" value="1"/>
</dbReference>
<dbReference type="Proteomes" id="UP001162131">
    <property type="component" value="Unassembled WGS sequence"/>
</dbReference>
<evidence type="ECO:0000313" key="3">
    <source>
        <dbReference type="Proteomes" id="UP001162131"/>
    </source>
</evidence>
<gene>
    <name evidence="2" type="ORF">BSTOLATCC_MIC35114</name>
</gene>
<protein>
    <recommendedName>
        <fullName evidence="1">Ubiquitin-like domain-containing protein</fullName>
    </recommendedName>
</protein>
<dbReference type="Gene3D" id="2.30.30.140">
    <property type="match status" value="1"/>
</dbReference>
<dbReference type="CDD" id="cd17039">
    <property type="entry name" value="Ubl_ubiquitin_like"/>
    <property type="match status" value="1"/>
</dbReference>
<dbReference type="Gene3D" id="3.10.20.90">
    <property type="entry name" value="Phosphatidylinositol 3-kinase Catalytic Subunit, Chain A, domain 1"/>
    <property type="match status" value="1"/>
</dbReference>
<organism evidence="2 3">
    <name type="scientific">Blepharisma stoltei</name>
    <dbReference type="NCBI Taxonomy" id="1481888"/>
    <lineage>
        <taxon>Eukaryota</taxon>
        <taxon>Sar</taxon>
        <taxon>Alveolata</taxon>
        <taxon>Ciliophora</taxon>
        <taxon>Postciliodesmatophora</taxon>
        <taxon>Heterotrichea</taxon>
        <taxon>Heterotrichida</taxon>
        <taxon>Blepharismidae</taxon>
        <taxon>Blepharisma</taxon>
    </lineage>
</organism>
<name>A0AAU9JEB9_9CILI</name>
<accession>A0AAU9JEB9</accession>
<dbReference type="SMART" id="SM00213">
    <property type="entry name" value="UBQ"/>
    <property type="match status" value="1"/>
</dbReference>
<dbReference type="GO" id="GO:0031593">
    <property type="term" value="F:polyubiquitin modification-dependent protein binding"/>
    <property type="evidence" value="ECO:0007669"/>
    <property type="project" value="TreeGrafter"/>
</dbReference>
<sequence length="333" mass="38405">MGEFLNIIIRTLDSQELLLSITSLARVTEIKYFINLRVGIPVHRQRLIFQGYLLKDEESLEEIGISNNETIYLVGNVQRDEDPIVALAQLSLLNNLRSQRRPRIPRRALSNDQIAEVLRQNLYVIDDLIRNYNNDQGVSRRVLREGQWVDVLDTVNQWLDAQILQLRTTRSGTRVLVHYNGWPDRWDEWINAESPRIMPFRSKTRQASGLGIQSPVPSNPPVIRKSGNEDISTMTLQTSIYVDIVKNFMEKYSVIKQSLNTFQQIGQFFNVHNIGDQQEQMKNELENLKIYIAPVIDRVGRAMTDLGQALSRDTNEELNLIEASDDPSPMNLY</sequence>
<dbReference type="PANTHER" id="PTHR15204:SF0">
    <property type="entry name" value="LARGE PROLINE-RICH PROTEIN BAG6"/>
    <property type="match status" value="1"/>
</dbReference>
<dbReference type="InterPro" id="IPR016197">
    <property type="entry name" value="Chromo-like_dom_sf"/>
</dbReference>
<dbReference type="PROSITE" id="PS50053">
    <property type="entry name" value="UBIQUITIN_2"/>
    <property type="match status" value="1"/>
</dbReference>
<dbReference type="PANTHER" id="PTHR15204">
    <property type="entry name" value="LARGE PROLINE-RICH PROTEIN BAG6"/>
    <property type="match status" value="1"/>
</dbReference>
<keyword evidence="3" id="KW-1185">Reference proteome</keyword>
<dbReference type="InterPro" id="IPR000626">
    <property type="entry name" value="Ubiquitin-like_dom"/>
</dbReference>
<dbReference type="InterPro" id="IPR029071">
    <property type="entry name" value="Ubiquitin-like_domsf"/>
</dbReference>
<dbReference type="CDD" id="cd20104">
    <property type="entry name" value="MBT_PHF20L1-like"/>
    <property type="match status" value="1"/>
</dbReference>